<organism evidence="1 2">
    <name type="scientific">Rhizophagus irregularis</name>
    <dbReference type="NCBI Taxonomy" id="588596"/>
    <lineage>
        <taxon>Eukaryota</taxon>
        <taxon>Fungi</taxon>
        <taxon>Fungi incertae sedis</taxon>
        <taxon>Mucoromycota</taxon>
        <taxon>Glomeromycotina</taxon>
        <taxon>Glomeromycetes</taxon>
        <taxon>Glomerales</taxon>
        <taxon>Glomeraceae</taxon>
        <taxon>Rhizophagus</taxon>
    </lineage>
</organism>
<dbReference type="AlphaFoldDB" id="A0A2N0QMZ4"/>
<proteinExistence type="predicted"/>
<reference evidence="1 2" key="2">
    <citation type="submission" date="2017-10" db="EMBL/GenBank/DDBJ databases">
        <title>Genome analyses suggest a sexual origin of heterokaryosis in a supposedly ancient asexual fungus.</title>
        <authorList>
            <person name="Corradi N."/>
            <person name="Sedzielewska K."/>
            <person name="Noel J."/>
            <person name="Charron P."/>
            <person name="Farinelli L."/>
            <person name="Marton T."/>
            <person name="Kruger M."/>
            <person name="Pelin A."/>
            <person name="Brachmann A."/>
            <person name="Corradi N."/>
        </authorList>
    </citation>
    <scope>NUCLEOTIDE SEQUENCE [LARGE SCALE GENOMIC DNA]</scope>
    <source>
        <strain evidence="1 2">A1</strain>
    </source>
</reference>
<evidence type="ECO:0000313" key="1">
    <source>
        <dbReference type="EMBL" id="PKC52421.1"/>
    </source>
</evidence>
<dbReference type="Gene3D" id="3.90.550.10">
    <property type="entry name" value="Spore Coat Polysaccharide Biosynthesis Protein SpsA, Chain A"/>
    <property type="match status" value="1"/>
</dbReference>
<dbReference type="VEuPathDB" id="FungiDB:RhiirA1_481540"/>
<dbReference type="InterPro" id="IPR029044">
    <property type="entry name" value="Nucleotide-diphossugar_trans"/>
</dbReference>
<accession>A0A2N0QMZ4</accession>
<gene>
    <name evidence="1" type="ORF">RhiirA1_481540</name>
</gene>
<reference evidence="1 2" key="1">
    <citation type="submission" date="2017-10" db="EMBL/GenBank/DDBJ databases">
        <title>Extensive intraspecific genome diversity in a model arbuscular mycorrhizal fungus.</title>
        <authorList>
            <person name="Chen E.C.H."/>
            <person name="Morin E."/>
            <person name="Baudet D."/>
            <person name="Noel J."/>
            <person name="Ndikumana S."/>
            <person name="Charron P."/>
            <person name="St-Onge C."/>
            <person name="Giorgi J."/>
            <person name="Grigoriev I.V."/>
            <person name="Roux C."/>
            <person name="Martin F.M."/>
            <person name="Corradi N."/>
        </authorList>
    </citation>
    <scope>NUCLEOTIDE SEQUENCE [LARGE SCALE GENOMIC DNA]</scope>
    <source>
        <strain evidence="1 2">A1</strain>
    </source>
</reference>
<protein>
    <submittedName>
        <fullName evidence="1">Uncharacterized protein</fullName>
    </submittedName>
</protein>
<sequence>MIRRTVIEQVGVMDSSCFIYWDDMDWFYRMKCAGYKVMAISDSKVWHKMGASAPTNTFVNYYYWRNRINFFITHLSSSQLDLFAKYILNEAYQAIFMCNIKGMYSIAKTISLAIEDALNGIRNKATDGKIFDREQIENIIQSKLGTTKEYQILSNCDNSTLNKILNLVGEIKINNDKNLSKLAICEHVTTCELEANIYIDKYLNILTKEELIAYHNTKTLINNVYLPLFIMKANKIMEARGD</sequence>
<comment type="caution">
    <text evidence="1">The sequence shown here is derived from an EMBL/GenBank/DDBJ whole genome shotgun (WGS) entry which is preliminary data.</text>
</comment>
<dbReference type="Proteomes" id="UP000232688">
    <property type="component" value="Unassembled WGS sequence"/>
</dbReference>
<dbReference type="SUPFAM" id="SSF53448">
    <property type="entry name" value="Nucleotide-diphospho-sugar transferases"/>
    <property type="match status" value="1"/>
</dbReference>
<name>A0A2N0QMZ4_9GLOM</name>
<dbReference type="EMBL" id="LLXH01005800">
    <property type="protein sequence ID" value="PKC52421.1"/>
    <property type="molecule type" value="Genomic_DNA"/>
</dbReference>
<evidence type="ECO:0000313" key="2">
    <source>
        <dbReference type="Proteomes" id="UP000232688"/>
    </source>
</evidence>